<evidence type="ECO:0000313" key="2">
    <source>
        <dbReference type="Proteomes" id="UP001229651"/>
    </source>
</evidence>
<evidence type="ECO:0000313" key="1">
    <source>
        <dbReference type="EMBL" id="MDQ0381517.1"/>
    </source>
</evidence>
<name>A0ABU0F3B1_9PSEU</name>
<accession>A0ABU0F3B1</accession>
<dbReference type="EMBL" id="JAUSUT010000001">
    <property type="protein sequence ID" value="MDQ0381517.1"/>
    <property type="molecule type" value="Genomic_DNA"/>
</dbReference>
<proteinExistence type="predicted"/>
<comment type="caution">
    <text evidence="1">The sequence shown here is derived from an EMBL/GenBank/DDBJ whole genome shotgun (WGS) entry which is preliminary data.</text>
</comment>
<keyword evidence="2" id="KW-1185">Reference proteome</keyword>
<reference evidence="1 2" key="1">
    <citation type="submission" date="2023-07" db="EMBL/GenBank/DDBJ databases">
        <title>Sequencing the genomes of 1000 actinobacteria strains.</title>
        <authorList>
            <person name="Klenk H.-P."/>
        </authorList>
    </citation>
    <scope>NUCLEOTIDE SEQUENCE [LARGE SCALE GENOMIC DNA]</scope>
    <source>
        <strain evidence="1 2">DSM 45805</strain>
    </source>
</reference>
<sequence length="56" mass="6286">MGRYDDVCSKSMTDPHKILRKTMHGIADGRDEPMPATVEDASVLDTVWTVLRGEPR</sequence>
<organism evidence="1 2">
    <name type="scientific">Amycolatopsis thermophila</name>
    <dbReference type="NCBI Taxonomy" id="206084"/>
    <lineage>
        <taxon>Bacteria</taxon>
        <taxon>Bacillati</taxon>
        <taxon>Actinomycetota</taxon>
        <taxon>Actinomycetes</taxon>
        <taxon>Pseudonocardiales</taxon>
        <taxon>Pseudonocardiaceae</taxon>
        <taxon>Amycolatopsis</taxon>
    </lineage>
</organism>
<dbReference type="Proteomes" id="UP001229651">
    <property type="component" value="Unassembled WGS sequence"/>
</dbReference>
<dbReference type="RefSeq" id="WP_306996225.1">
    <property type="nucleotide sequence ID" value="NZ_JAUSUT010000001.1"/>
</dbReference>
<protein>
    <submittedName>
        <fullName evidence="1">Uncharacterized protein</fullName>
    </submittedName>
</protein>
<gene>
    <name evidence="1" type="ORF">FB470_005511</name>
</gene>